<protein>
    <submittedName>
        <fullName evidence="1">Uncharacterized protein</fullName>
    </submittedName>
</protein>
<reference evidence="1" key="1">
    <citation type="submission" date="2022-09" db="EMBL/GenBank/DDBJ databases">
        <title>Aureispira anguillicida sp. nov., isolated from Leptocephalus of Japanese eel Anguilla japonica.</title>
        <authorList>
            <person name="Yuasa K."/>
            <person name="Mekata T."/>
            <person name="Ikunari K."/>
        </authorList>
    </citation>
    <scope>NUCLEOTIDE SEQUENCE</scope>
    <source>
        <strain evidence="1">EL160426</strain>
    </source>
</reference>
<dbReference type="EMBL" id="AP026867">
    <property type="protein sequence ID" value="BDS09499.1"/>
    <property type="molecule type" value="Genomic_DNA"/>
</dbReference>
<dbReference type="Proteomes" id="UP001060919">
    <property type="component" value="Chromosome"/>
</dbReference>
<organism evidence="1 2">
    <name type="scientific">Aureispira anguillae</name>
    <dbReference type="NCBI Taxonomy" id="2864201"/>
    <lineage>
        <taxon>Bacteria</taxon>
        <taxon>Pseudomonadati</taxon>
        <taxon>Bacteroidota</taxon>
        <taxon>Saprospiria</taxon>
        <taxon>Saprospirales</taxon>
        <taxon>Saprospiraceae</taxon>
        <taxon>Aureispira</taxon>
    </lineage>
</organism>
<dbReference type="KEGG" id="aup:AsAng_0002000"/>
<evidence type="ECO:0000313" key="1">
    <source>
        <dbReference type="EMBL" id="BDS09499.1"/>
    </source>
</evidence>
<keyword evidence="2" id="KW-1185">Reference proteome</keyword>
<evidence type="ECO:0000313" key="2">
    <source>
        <dbReference type="Proteomes" id="UP001060919"/>
    </source>
</evidence>
<gene>
    <name evidence="1" type="ORF">AsAng_0002000</name>
</gene>
<proteinExistence type="predicted"/>
<sequence>MLKKLNWEAYSGANRMVIIEHIKELIDTHHGCIIHFNRFSDLALSLSIEVPENQIAALHKKFQHILQISELDTSNIDLSTEREWLIFMHLSFSKGKGNAKLDIPNVPG</sequence>
<accession>A0A915VK56</accession>
<dbReference type="AlphaFoldDB" id="A0A915VK56"/>
<name>A0A915VK56_9BACT</name>
<dbReference type="RefSeq" id="WP_264790885.1">
    <property type="nucleotide sequence ID" value="NZ_AP026867.1"/>
</dbReference>